<gene>
    <name evidence="1" type="ORF">SAMN05421820_10626</name>
</gene>
<evidence type="ECO:0000313" key="2">
    <source>
        <dbReference type="Proteomes" id="UP000183200"/>
    </source>
</evidence>
<dbReference type="AlphaFoldDB" id="A0A1G9Y7I5"/>
<protein>
    <submittedName>
        <fullName evidence="1">Uncharacterized protein</fullName>
    </submittedName>
</protein>
<name>A0A1G9Y7I5_9SPHI</name>
<evidence type="ECO:0000313" key="1">
    <source>
        <dbReference type="EMBL" id="SDN05034.1"/>
    </source>
</evidence>
<proteinExistence type="predicted"/>
<dbReference type="EMBL" id="FNGY01000006">
    <property type="protein sequence ID" value="SDN05034.1"/>
    <property type="molecule type" value="Genomic_DNA"/>
</dbReference>
<organism evidence="1 2">
    <name type="scientific">Pedobacter steynii</name>
    <dbReference type="NCBI Taxonomy" id="430522"/>
    <lineage>
        <taxon>Bacteria</taxon>
        <taxon>Pseudomonadati</taxon>
        <taxon>Bacteroidota</taxon>
        <taxon>Sphingobacteriia</taxon>
        <taxon>Sphingobacteriales</taxon>
        <taxon>Sphingobacteriaceae</taxon>
        <taxon>Pedobacter</taxon>
    </lineage>
</organism>
<reference evidence="2" key="1">
    <citation type="submission" date="2016-10" db="EMBL/GenBank/DDBJ databases">
        <authorList>
            <person name="Varghese N."/>
            <person name="Submissions S."/>
        </authorList>
    </citation>
    <scope>NUCLEOTIDE SEQUENCE [LARGE SCALE GENOMIC DNA]</scope>
    <source>
        <strain evidence="2">DSM 19110</strain>
    </source>
</reference>
<dbReference type="Proteomes" id="UP000183200">
    <property type="component" value="Unassembled WGS sequence"/>
</dbReference>
<keyword evidence="2" id="KW-1185">Reference proteome</keyword>
<sequence length="46" mass="5628">MCLELTQLVCLARDQQNVLIIPDEDIFMLHYKYQWLILHLKTEEHE</sequence>
<accession>A0A1G9Y7I5</accession>